<keyword evidence="1" id="KW-0812">Transmembrane</keyword>
<feature type="transmembrane region" description="Helical" evidence="1">
    <location>
        <begin position="21"/>
        <end position="39"/>
    </location>
</feature>
<reference evidence="2" key="2">
    <citation type="journal article" date="2015" name="Data Brief">
        <title>Shoot transcriptome of the giant reed, Arundo donax.</title>
        <authorList>
            <person name="Barrero R.A."/>
            <person name="Guerrero F.D."/>
            <person name="Moolhuijzen P."/>
            <person name="Goolsby J.A."/>
            <person name="Tidwell J."/>
            <person name="Bellgard S.E."/>
            <person name="Bellgard M.I."/>
        </authorList>
    </citation>
    <scope>NUCLEOTIDE SEQUENCE</scope>
    <source>
        <tissue evidence="2">Shoot tissue taken approximately 20 cm above the soil surface</tissue>
    </source>
</reference>
<evidence type="ECO:0000313" key="2">
    <source>
        <dbReference type="EMBL" id="JAE26330.1"/>
    </source>
</evidence>
<name>A0A0A9GMG6_ARUDO</name>
<reference evidence="2" key="1">
    <citation type="submission" date="2014-09" db="EMBL/GenBank/DDBJ databases">
        <authorList>
            <person name="Magalhaes I.L.F."/>
            <person name="Oliveira U."/>
            <person name="Santos F.R."/>
            <person name="Vidigal T.H.D.A."/>
            <person name="Brescovit A.D."/>
            <person name="Santos A.J."/>
        </authorList>
    </citation>
    <scope>NUCLEOTIDE SEQUENCE</scope>
    <source>
        <tissue evidence="2">Shoot tissue taken approximately 20 cm above the soil surface</tissue>
    </source>
</reference>
<organism evidence="2">
    <name type="scientific">Arundo donax</name>
    <name type="common">Giant reed</name>
    <name type="synonym">Donax arundinaceus</name>
    <dbReference type="NCBI Taxonomy" id="35708"/>
    <lineage>
        <taxon>Eukaryota</taxon>
        <taxon>Viridiplantae</taxon>
        <taxon>Streptophyta</taxon>
        <taxon>Embryophyta</taxon>
        <taxon>Tracheophyta</taxon>
        <taxon>Spermatophyta</taxon>
        <taxon>Magnoliopsida</taxon>
        <taxon>Liliopsida</taxon>
        <taxon>Poales</taxon>
        <taxon>Poaceae</taxon>
        <taxon>PACMAD clade</taxon>
        <taxon>Arundinoideae</taxon>
        <taxon>Arundineae</taxon>
        <taxon>Arundo</taxon>
    </lineage>
</organism>
<proteinExistence type="predicted"/>
<keyword evidence="1" id="KW-0472">Membrane</keyword>
<evidence type="ECO:0000256" key="1">
    <source>
        <dbReference type="SAM" id="Phobius"/>
    </source>
</evidence>
<dbReference type="AlphaFoldDB" id="A0A0A9GMG6"/>
<dbReference type="EMBL" id="GBRH01171566">
    <property type="protein sequence ID" value="JAE26330.1"/>
    <property type="molecule type" value="Transcribed_RNA"/>
</dbReference>
<accession>A0A0A9GMG6</accession>
<sequence>MANKRGKPLHPSNGHCRSMTILYLSTFDLLPPFSLFHFLSG</sequence>
<keyword evidence="1" id="KW-1133">Transmembrane helix</keyword>
<protein>
    <submittedName>
        <fullName evidence="2">Uncharacterized protein</fullName>
    </submittedName>
</protein>